<dbReference type="Pfam" id="PF00202">
    <property type="entry name" value="Aminotran_3"/>
    <property type="match status" value="1"/>
</dbReference>
<dbReference type="STRING" id="314265.R2601_00835"/>
<dbReference type="InterPro" id="IPR015424">
    <property type="entry name" value="PyrdxlP-dep_Trfase"/>
</dbReference>
<keyword evidence="6" id="KW-1185">Reference proteome</keyword>
<dbReference type="CDD" id="cd00610">
    <property type="entry name" value="OAT_like"/>
    <property type="match status" value="1"/>
</dbReference>
<dbReference type="PANTHER" id="PTHR45688">
    <property type="match status" value="1"/>
</dbReference>
<dbReference type="PIRSF" id="PIRSF000521">
    <property type="entry name" value="Transaminase_4ab_Lys_Orn"/>
    <property type="match status" value="1"/>
</dbReference>
<gene>
    <name evidence="5" type="ORF">R2601_00835</name>
</gene>
<evidence type="ECO:0000256" key="1">
    <source>
        <dbReference type="ARBA" id="ARBA00001933"/>
    </source>
</evidence>
<dbReference type="RefSeq" id="WP_007803664.1">
    <property type="nucleotide sequence ID" value="NZ_DS022279.1"/>
</dbReference>
<dbReference type="GO" id="GO:0008483">
    <property type="term" value="F:transaminase activity"/>
    <property type="evidence" value="ECO:0007669"/>
    <property type="project" value="UniProtKB-KW"/>
</dbReference>
<proteinExistence type="inferred from homology"/>
<dbReference type="GO" id="GO:0030170">
    <property type="term" value="F:pyridoxal phosphate binding"/>
    <property type="evidence" value="ECO:0007669"/>
    <property type="project" value="InterPro"/>
</dbReference>
<dbReference type="InterPro" id="IPR049704">
    <property type="entry name" value="Aminotrans_3_PPA_site"/>
</dbReference>
<dbReference type="Proteomes" id="UP000006230">
    <property type="component" value="Unassembled WGS sequence"/>
</dbReference>
<evidence type="ECO:0000256" key="2">
    <source>
        <dbReference type="ARBA" id="ARBA00008954"/>
    </source>
</evidence>
<keyword evidence="5" id="KW-0808">Transferase</keyword>
<name>Q0FUZ1_SALBH</name>
<dbReference type="SUPFAM" id="SSF53383">
    <property type="entry name" value="PLP-dependent transferases"/>
    <property type="match status" value="1"/>
</dbReference>
<dbReference type="AlphaFoldDB" id="Q0FUZ1"/>
<organism evidence="5 6">
    <name type="scientific">Salipiger bermudensis (strain DSM 26914 / JCM 13377 / KCTC 12554 / HTCC2601)</name>
    <name type="common">Pelagibaca bermudensis</name>
    <dbReference type="NCBI Taxonomy" id="314265"/>
    <lineage>
        <taxon>Bacteria</taxon>
        <taxon>Pseudomonadati</taxon>
        <taxon>Pseudomonadota</taxon>
        <taxon>Alphaproteobacteria</taxon>
        <taxon>Rhodobacterales</taxon>
        <taxon>Roseobacteraceae</taxon>
        <taxon>Salipiger</taxon>
    </lineage>
</organism>
<dbReference type="Gene3D" id="3.40.640.10">
    <property type="entry name" value="Type I PLP-dependent aspartate aminotransferase-like (Major domain)"/>
    <property type="match status" value="1"/>
</dbReference>
<evidence type="ECO:0000256" key="3">
    <source>
        <dbReference type="ARBA" id="ARBA00022898"/>
    </source>
</evidence>
<accession>Q0FUZ1</accession>
<dbReference type="EMBL" id="AATQ01000003">
    <property type="protein sequence ID" value="EAU47940.1"/>
    <property type="molecule type" value="Genomic_DNA"/>
</dbReference>
<dbReference type="Gene3D" id="3.90.1150.10">
    <property type="entry name" value="Aspartate Aminotransferase, domain 1"/>
    <property type="match status" value="1"/>
</dbReference>
<evidence type="ECO:0000313" key="5">
    <source>
        <dbReference type="EMBL" id="EAU47940.1"/>
    </source>
</evidence>
<dbReference type="InterPro" id="IPR015421">
    <property type="entry name" value="PyrdxlP-dep_Trfase_major"/>
</dbReference>
<reference evidence="5 6" key="1">
    <citation type="journal article" date="2010" name="J. Bacteriol.">
        <title>Genome sequences of Pelagibaca bermudensis HTCC2601T and Maritimibacter alkaliphilus HTCC2654T, the type strains of two marine Roseobacter genera.</title>
        <authorList>
            <person name="Thrash J.C."/>
            <person name="Cho J.C."/>
            <person name="Ferriera S."/>
            <person name="Johnson J."/>
            <person name="Vergin K.L."/>
            <person name="Giovannoni S.J."/>
        </authorList>
    </citation>
    <scope>NUCLEOTIDE SEQUENCE [LARGE SCALE GENOMIC DNA]</scope>
    <source>
        <strain evidence="6">DSM 26914 / JCM 13377 / KCTC 12554 / HTCC2601</strain>
    </source>
</reference>
<evidence type="ECO:0000313" key="6">
    <source>
        <dbReference type="Proteomes" id="UP000006230"/>
    </source>
</evidence>
<dbReference type="InterPro" id="IPR015422">
    <property type="entry name" value="PyrdxlP-dep_Trfase_small"/>
</dbReference>
<sequence length="427" mass="44603">MTDQSSHATLMARRSRTLGPAYRHFYDAPLHPVRGQGVRLYDAEGRAYLDAYNNVPSVGHCHPRVVEALAAQAAELNTHTRYIHPKIVEYGERLTALFDPALSQVMFTCTGSEANDLALRVVRAVTGGTGIIVTSNAYHGVTADLAELSPSLGAANPLGAHVRTVAPPSGVDGGASFAAEVRTAIASLQAAGLRPAALLFDTVFASDGVYLDPPGCVAGAVAAIREAGGLFIADEVQAGLARVGSHMWAYERHGVVPDIVTLGKPLGAGHPLAAMVIRPDLLAEFGAKTRYFNTFGGNPVSAAVGLAVLDVIRDEGLQENADSVGRALQDGLATLAQRHPEVVAEVRGTGLYAAVELRGAPGTAGQGISWLLNDMRRRGVLLGSCGSHGQALKIRPPLPFGEDDLAELLTALDEGLSQDGLCHILGA</sequence>
<dbReference type="InterPro" id="IPR005814">
    <property type="entry name" value="Aminotrans_3"/>
</dbReference>
<dbReference type="PANTHER" id="PTHR45688:SF13">
    <property type="entry name" value="ALANINE--GLYOXYLATE AMINOTRANSFERASE 2-LIKE"/>
    <property type="match status" value="1"/>
</dbReference>
<keyword evidence="5" id="KW-0032">Aminotransferase</keyword>
<protein>
    <submittedName>
        <fullName evidence="5">Putative aminotransferase</fullName>
    </submittedName>
</protein>
<evidence type="ECO:0000256" key="4">
    <source>
        <dbReference type="RuleBase" id="RU003560"/>
    </source>
</evidence>
<comment type="cofactor">
    <cofactor evidence="1">
        <name>pyridoxal 5'-phosphate</name>
        <dbReference type="ChEBI" id="CHEBI:597326"/>
    </cofactor>
</comment>
<comment type="similarity">
    <text evidence="2 4">Belongs to the class-III pyridoxal-phosphate-dependent aminotransferase family.</text>
</comment>
<dbReference type="eggNOG" id="COG0160">
    <property type="taxonomic scope" value="Bacteria"/>
</dbReference>
<dbReference type="HOGENOM" id="CLU_016922_8_0_5"/>
<comment type="caution">
    <text evidence="5">The sequence shown here is derived from an EMBL/GenBank/DDBJ whole genome shotgun (WGS) entry which is preliminary data.</text>
</comment>
<keyword evidence="3 4" id="KW-0663">Pyridoxal phosphate</keyword>
<dbReference type="PROSITE" id="PS00600">
    <property type="entry name" value="AA_TRANSFER_CLASS_3"/>
    <property type="match status" value="1"/>
</dbReference>